<dbReference type="EMBL" id="LNKA01000001">
    <property type="protein sequence ID" value="KTC66498.1"/>
    <property type="molecule type" value="Genomic_DNA"/>
</dbReference>
<dbReference type="AlphaFoldDB" id="A0A0W0R618"/>
<keyword evidence="2" id="KW-1185">Reference proteome</keyword>
<dbReference type="Proteomes" id="UP000054859">
    <property type="component" value="Unassembled WGS sequence"/>
</dbReference>
<evidence type="ECO:0000313" key="1">
    <source>
        <dbReference type="EMBL" id="KTC66498.1"/>
    </source>
</evidence>
<comment type="caution">
    <text evidence="1">The sequence shown here is derived from an EMBL/GenBank/DDBJ whole genome shotgun (WGS) entry which is preliminary data.</text>
</comment>
<sequence>MYVHSITEFIETLRAQEDLESYDKKFLDDIATTFLEHDGLTSLDSTQIEFLVEIFNRRWNNIKDTPKDYTLCDDFINRVWAKLAEELASELRISFISVLIPSIKNRIDPITFTKLPSNYTELQQLYLSHDNSTIHSLNNLVTRFKEGNYSTYGDIRKVKPRALSPLEMSRIRAKVTGLPIVCDSQCYTNFWSFVTDRVFPLWQKEGELPSMVSSLSDVVQSYYENDLNTSDGVYRFRKDLITWSENLLCYPLKEVNHLYGISITISPFSSRYLAEILSDALLVNPILIGESIKAIAIWLALRDPSLIIRTPALQATYFELRVGPGFGAREFLEGIKTLFGNDDKRFERELTALMVSVQEKIQSTEEQFVIDPSDLQRLKIIYGQRWEIIRGGVLDYTQTQTGSNSNWIRLAQLLAGAGYLSYNYYLFLMPSIRREFEPISLETISRYPLSHYILSESGRDLIFLGTCAAADGRLFNFNQASPSELTTLERNRILCADGRYLNLLDKRCPEDPPISIRTVNAIKRVLDDCLYARDEAQKLASEYALLEFYPFLRQISEDEKQRLYAQKINYRGAVYSFKNIMEEIEKGECITAHLRCLVRLVVDYLPDAKFSLQVESKVPLAEIRKYSARKVLREYEDIDVQEVKTRLLIILFSLLTHEFDYLPLTGWKISACGRSNTVPKHVEPIFRLIAPLVTKNFKGVSAQRLRHIYGQIVEGVIKPTLEDNGWNSWFTLFEGTKAWMNSILSGTLFKNIHWYEPATFLYAFLPLTRTNSLKNSIEDFLDYVVQIHIHSENMDWQRLEVNFRFAQIIKNAETPYKTQILDLLAATKLPKDQRLLSHLCMDLLIHRLATLGASICESSARFFGYTHRYSPEIYRGIKTKLEKLVGETESSLGEMLPILHRSLHCLAENTLAYERIVSYWQTMTSQMVKRMPIEGDVMGKQYVSVLA</sequence>
<dbReference type="PATRIC" id="fig|45056.6.peg.1195"/>
<dbReference type="STRING" id="45056.Lade_1156"/>
<name>A0A0W0R618_9GAMM</name>
<organism evidence="1 2">
    <name type="scientific">Legionella adelaidensis</name>
    <dbReference type="NCBI Taxonomy" id="45056"/>
    <lineage>
        <taxon>Bacteria</taxon>
        <taxon>Pseudomonadati</taxon>
        <taxon>Pseudomonadota</taxon>
        <taxon>Gammaproteobacteria</taxon>
        <taxon>Legionellales</taxon>
        <taxon>Legionellaceae</taxon>
        <taxon>Legionella</taxon>
    </lineage>
</organism>
<reference evidence="1 2" key="1">
    <citation type="submission" date="2015-11" db="EMBL/GenBank/DDBJ databases">
        <title>Identification of large and diverse effector repertoires of 38 Legionella species.</title>
        <authorList>
            <person name="Burstein D."/>
            <person name="Amaro F."/>
            <person name="Zusman T."/>
            <person name="Lifshitz Z."/>
            <person name="Cohen O."/>
            <person name="Gilbert J.A."/>
            <person name="Pupko T."/>
            <person name="Shuman H.A."/>
            <person name="Segal G."/>
        </authorList>
    </citation>
    <scope>NUCLEOTIDE SEQUENCE [LARGE SCALE GENOMIC DNA]</scope>
    <source>
        <strain evidence="1 2">1762-AUS-E</strain>
    </source>
</reference>
<dbReference type="OrthoDB" id="5631790at2"/>
<proteinExistence type="predicted"/>
<dbReference type="RefSeq" id="WP_058462167.1">
    <property type="nucleotide sequence ID" value="NZ_CAAAHS010000002.1"/>
</dbReference>
<gene>
    <name evidence="1" type="ORF">Lade_1156</name>
</gene>
<accession>A0A0W0R618</accession>
<protein>
    <submittedName>
        <fullName evidence="1">Uncharacterized protein</fullName>
    </submittedName>
</protein>
<evidence type="ECO:0000313" key="2">
    <source>
        <dbReference type="Proteomes" id="UP000054859"/>
    </source>
</evidence>